<dbReference type="GO" id="GO:0032153">
    <property type="term" value="C:cell division site"/>
    <property type="evidence" value="ECO:0007669"/>
    <property type="project" value="UniProtKB-UniRule"/>
</dbReference>
<dbReference type="GO" id="GO:0005886">
    <property type="term" value="C:plasma membrane"/>
    <property type="evidence" value="ECO:0007669"/>
    <property type="project" value="UniProtKB-SubCell"/>
</dbReference>
<proteinExistence type="inferred from homology"/>
<dbReference type="Proteomes" id="UP000192132">
    <property type="component" value="Unassembled WGS sequence"/>
</dbReference>
<comment type="similarity">
    <text evidence="7">Belongs to the FtsB family.</text>
</comment>
<dbReference type="AlphaFoldDB" id="A0A1S8CS01"/>
<keyword evidence="5 7" id="KW-0472">Membrane</keyword>
<evidence type="ECO:0000256" key="4">
    <source>
        <dbReference type="ARBA" id="ARBA00022989"/>
    </source>
</evidence>
<comment type="function">
    <text evidence="7">Essential cell division protein. May link together the upstream cell division proteins, which are predominantly cytoplasmic, with the downstream cell division proteins, which are predominantly periplasmic.</text>
</comment>
<dbReference type="EMBL" id="MLCN01000030">
    <property type="protein sequence ID" value="ONG38669.1"/>
    <property type="molecule type" value="Genomic_DNA"/>
</dbReference>
<dbReference type="InterPro" id="IPR007060">
    <property type="entry name" value="FtsL/DivIC"/>
</dbReference>
<dbReference type="PANTHER" id="PTHR37485">
    <property type="entry name" value="CELL DIVISION PROTEIN FTSB"/>
    <property type="match status" value="1"/>
</dbReference>
<feature type="transmembrane region" description="Helical" evidence="8">
    <location>
        <begin position="6"/>
        <end position="26"/>
    </location>
</feature>
<keyword evidence="6 7" id="KW-0131">Cell cycle</keyword>
<comment type="subcellular location">
    <subcellularLocation>
        <location evidence="7">Cell inner membrane</location>
        <topology evidence="7">Single-pass type II membrane protein</topology>
    </subcellularLocation>
    <text evidence="7">Localizes to the division septum.</text>
</comment>
<comment type="subunit">
    <text evidence="7">Part of a complex composed of FtsB, FtsL and FtsQ.</text>
</comment>
<keyword evidence="4 7" id="KW-1133">Transmembrane helix</keyword>
<dbReference type="PANTHER" id="PTHR37485:SF1">
    <property type="entry name" value="CELL DIVISION PROTEIN FTSB"/>
    <property type="match status" value="1"/>
</dbReference>
<keyword evidence="2 7" id="KW-0132">Cell division</keyword>
<dbReference type="RefSeq" id="WP_076878852.1">
    <property type="nucleotide sequence ID" value="NZ_MLCN01000030.1"/>
</dbReference>
<evidence type="ECO:0000256" key="5">
    <source>
        <dbReference type="ARBA" id="ARBA00023136"/>
    </source>
</evidence>
<evidence type="ECO:0000256" key="6">
    <source>
        <dbReference type="ARBA" id="ARBA00023306"/>
    </source>
</evidence>
<feature type="topological domain" description="Cytoplasmic" evidence="7">
    <location>
        <begin position="1"/>
        <end position="9"/>
    </location>
</feature>
<dbReference type="Pfam" id="PF04977">
    <property type="entry name" value="DivIC"/>
    <property type="match status" value="1"/>
</dbReference>
<keyword evidence="1 7" id="KW-1003">Cell membrane</keyword>
<evidence type="ECO:0000313" key="10">
    <source>
        <dbReference type="Proteomes" id="UP000192132"/>
    </source>
</evidence>
<evidence type="ECO:0000256" key="7">
    <source>
        <dbReference type="HAMAP-Rule" id="MF_00599"/>
    </source>
</evidence>
<sequence>MLSTLSGRLVFVVALLLLAFLQYKLWWGESGYHDRQALKERIAAYHVENSKLSERNRILSAEVYDLKSGLEAVEEHARLDLGLIKPHETFVQLSTVNASGYNKSAEVSGDDLITNETDKCDNASTILGYFTCGR</sequence>
<dbReference type="InterPro" id="IPR023081">
    <property type="entry name" value="Cell_div_FtsB"/>
</dbReference>
<name>A0A1S8CS01_9GAMM</name>
<comment type="caution">
    <text evidence="9">The sequence shown here is derived from an EMBL/GenBank/DDBJ whole genome shotgun (WGS) entry which is preliminary data.</text>
</comment>
<keyword evidence="7" id="KW-0997">Cell inner membrane</keyword>
<accession>A0A1S8CS01</accession>
<reference evidence="9 10" key="1">
    <citation type="submission" date="2016-10" db="EMBL/GenBank/DDBJ databases">
        <title>Draft Genome sequence of Alkanindiges sp. strain H1.</title>
        <authorList>
            <person name="Subhash Y."/>
            <person name="Lee S."/>
        </authorList>
    </citation>
    <scope>NUCLEOTIDE SEQUENCE [LARGE SCALE GENOMIC DNA]</scope>
    <source>
        <strain evidence="9 10">H1</strain>
    </source>
</reference>
<feature type="topological domain" description="Periplasmic" evidence="7">
    <location>
        <begin position="28"/>
        <end position="134"/>
    </location>
</feature>
<dbReference type="HAMAP" id="MF_00599">
    <property type="entry name" value="FtsB"/>
    <property type="match status" value="1"/>
</dbReference>
<keyword evidence="3 7" id="KW-0812">Transmembrane</keyword>
<dbReference type="GO" id="GO:0043093">
    <property type="term" value="P:FtsZ-dependent cytokinesis"/>
    <property type="evidence" value="ECO:0007669"/>
    <property type="project" value="UniProtKB-UniRule"/>
</dbReference>
<organism evidence="9 10">
    <name type="scientific">Alkanindiges hydrocarboniclasticus</name>
    <dbReference type="NCBI Taxonomy" id="1907941"/>
    <lineage>
        <taxon>Bacteria</taxon>
        <taxon>Pseudomonadati</taxon>
        <taxon>Pseudomonadota</taxon>
        <taxon>Gammaproteobacteria</taxon>
        <taxon>Moraxellales</taxon>
        <taxon>Moraxellaceae</taxon>
        <taxon>Alkanindiges</taxon>
    </lineage>
</organism>
<dbReference type="STRING" id="1907941.BKE30_11615"/>
<evidence type="ECO:0000256" key="2">
    <source>
        <dbReference type="ARBA" id="ARBA00022618"/>
    </source>
</evidence>
<evidence type="ECO:0000256" key="8">
    <source>
        <dbReference type="SAM" id="Phobius"/>
    </source>
</evidence>
<keyword evidence="10" id="KW-1185">Reference proteome</keyword>
<evidence type="ECO:0000313" key="9">
    <source>
        <dbReference type="EMBL" id="ONG38669.1"/>
    </source>
</evidence>
<protein>
    <recommendedName>
        <fullName evidence="7">Cell division protein FtsB</fullName>
    </recommendedName>
</protein>
<dbReference type="OrthoDB" id="7061211at2"/>
<dbReference type="GO" id="GO:0030428">
    <property type="term" value="C:cell septum"/>
    <property type="evidence" value="ECO:0007669"/>
    <property type="project" value="TreeGrafter"/>
</dbReference>
<evidence type="ECO:0000256" key="1">
    <source>
        <dbReference type="ARBA" id="ARBA00022475"/>
    </source>
</evidence>
<evidence type="ECO:0000256" key="3">
    <source>
        <dbReference type="ARBA" id="ARBA00022692"/>
    </source>
</evidence>
<gene>
    <name evidence="7" type="primary">ftsB</name>
    <name evidence="9" type="ORF">BKE30_11615</name>
</gene>